<protein>
    <submittedName>
        <fullName evidence="1">Uncharacterized protein</fullName>
    </submittedName>
</protein>
<reference evidence="1 2" key="1">
    <citation type="journal article" date="2017" name="Nat. Microbiol.">
        <title>Natural product diversity associated with the nematode symbionts Photorhabdus and Xenorhabdus.</title>
        <authorList>
            <person name="Tobias N.J."/>
            <person name="Wolff H."/>
            <person name="Djahanschiri B."/>
            <person name="Grundmann F."/>
            <person name="Kronenwerth M."/>
            <person name="Shi Y.M."/>
            <person name="Simonyi S."/>
            <person name="Grun P."/>
            <person name="Shapiro-Ilan D."/>
            <person name="Pidot S.J."/>
            <person name="Stinear T.P."/>
            <person name="Ebersberger I."/>
            <person name="Bode H.B."/>
        </authorList>
    </citation>
    <scope>NUCLEOTIDE SEQUENCE [LARGE SCALE GENOMIC DNA]</scope>
    <source>
        <strain evidence="1 2">DSM 17903</strain>
    </source>
</reference>
<sequence length="36" mass="4325">MGDYAKKYKFYAQNYVRGVRKWIIDSFADCLELTKC</sequence>
<dbReference type="EMBL" id="NJAI01000006">
    <property type="protein sequence ID" value="PHM53714.1"/>
    <property type="molecule type" value="Genomic_DNA"/>
</dbReference>
<name>A0A2G0Q3A8_XENHO</name>
<organism evidence="1 2">
    <name type="scientific">Xenorhabdus hominickii</name>
    <dbReference type="NCBI Taxonomy" id="351679"/>
    <lineage>
        <taxon>Bacteria</taxon>
        <taxon>Pseudomonadati</taxon>
        <taxon>Pseudomonadota</taxon>
        <taxon>Gammaproteobacteria</taxon>
        <taxon>Enterobacterales</taxon>
        <taxon>Morganellaceae</taxon>
        <taxon>Xenorhabdus</taxon>
    </lineage>
</organism>
<proteinExistence type="predicted"/>
<comment type="caution">
    <text evidence="1">The sequence shown here is derived from an EMBL/GenBank/DDBJ whole genome shotgun (WGS) entry which is preliminary data.</text>
</comment>
<dbReference type="Proteomes" id="UP000225433">
    <property type="component" value="Unassembled WGS sequence"/>
</dbReference>
<accession>A0A2G0Q3A8</accession>
<evidence type="ECO:0000313" key="1">
    <source>
        <dbReference type="EMBL" id="PHM53714.1"/>
    </source>
</evidence>
<evidence type="ECO:0000313" key="2">
    <source>
        <dbReference type="Proteomes" id="UP000225433"/>
    </source>
</evidence>
<gene>
    <name evidence="1" type="ORF">Xhom_03715</name>
</gene>
<dbReference type="AlphaFoldDB" id="A0A2G0Q3A8"/>